<keyword evidence="1" id="KW-0472">Membrane</keyword>
<gene>
    <name evidence="2" type="ORF">DERP_004819</name>
</gene>
<accession>A0ABQ8JT52</accession>
<comment type="caution">
    <text evidence="2">The sequence shown here is derived from an EMBL/GenBank/DDBJ whole genome shotgun (WGS) entry which is preliminary data.</text>
</comment>
<keyword evidence="1" id="KW-0812">Transmembrane</keyword>
<evidence type="ECO:0000313" key="2">
    <source>
        <dbReference type="EMBL" id="KAH9425605.1"/>
    </source>
</evidence>
<evidence type="ECO:0000256" key="1">
    <source>
        <dbReference type="SAM" id="Phobius"/>
    </source>
</evidence>
<organism evidence="2 3">
    <name type="scientific">Dermatophagoides pteronyssinus</name>
    <name type="common">European house dust mite</name>
    <dbReference type="NCBI Taxonomy" id="6956"/>
    <lineage>
        <taxon>Eukaryota</taxon>
        <taxon>Metazoa</taxon>
        <taxon>Ecdysozoa</taxon>
        <taxon>Arthropoda</taxon>
        <taxon>Chelicerata</taxon>
        <taxon>Arachnida</taxon>
        <taxon>Acari</taxon>
        <taxon>Acariformes</taxon>
        <taxon>Sarcoptiformes</taxon>
        <taxon>Astigmata</taxon>
        <taxon>Psoroptidia</taxon>
        <taxon>Analgoidea</taxon>
        <taxon>Pyroglyphidae</taxon>
        <taxon>Dermatophagoidinae</taxon>
        <taxon>Dermatophagoides</taxon>
    </lineage>
</organism>
<protein>
    <submittedName>
        <fullName evidence="2">Uncharacterized protein</fullName>
    </submittedName>
</protein>
<name>A0ABQ8JT52_DERPT</name>
<feature type="transmembrane region" description="Helical" evidence="1">
    <location>
        <begin position="21"/>
        <end position="38"/>
    </location>
</feature>
<dbReference type="EMBL" id="NJHN03000017">
    <property type="protein sequence ID" value="KAH9425605.1"/>
    <property type="molecule type" value="Genomic_DNA"/>
</dbReference>
<sequence length="69" mass="8492">MVMKYVRNYRKDLIGKKHQSYYYLFNVYLYVNIEIFIYRCSVHVYDIDSIHDDADDSNIDELYVVQNIR</sequence>
<reference evidence="2 3" key="2">
    <citation type="journal article" date="2022" name="Mol. Biol. Evol.">
        <title>Comparative Genomics Reveals Insights into the Divergent Evolution of Astigmatic Mites and Household Pest Adaptations.</title>
        <authorList>
            <person name="Xiong Q."/>
            <person name="Wan A.T."/>
            <person name="Liu X."/>
            <person name="Fung C.S."/>
            <person name="Xiao X."/>
            <person name="Malainual N."/>
            <person name="Hou J."/>
            <person name="Wang L."/>
            <person name="Wang M."/>
            <person name="Yang K.Y."/>
            <person name="Cui Y."/>
            <person name="Leung E.L."/>
            <person name="Nong W."/>
            <person name="Shin S.K."/>
            <person name="Au S.W."/>
            <person name="Jeong K.Y."/>
            <person name="Chew F.T."/>
            <person name="Hui J.H."/>
            <person name="Leung T.F."/>
            <person name="Tungtrongchitr A."/>
            <person name="Zhong N."/>
            <person name="Liu Z."/>
            <person name="Tsui S.K."/>
        </authorList>
    </citation>
    <scope>NUCLEOTIDE SEQUENCE [LARGE SCALE GENOMIC DNA]</scope>
    <source>
        <strain evidence="2">Derp</strain>
    </source>
</reference>
<evidence type="ECO:0000313" key="3">
    <source>
        <dbReference type="Proteomes" id="UP000887458"/>
    </source>
</evidence>
<keyword evidence="1" id="KW-1133">Transmembrane helix</keyword>
<proteinExistence type="predicted"/>
<keyword evidence="3" id="KW-1185">Reference proteome</keyword>
<reference evidence="2 3" key="1">
    <citation type="journal article" date="2018" name="J. Allergy Clin. Immunol.">
        <title>High-quality assembly of Dermatophagoides pteronyssinus genome and transcriptome reveals a wide range of novel allergens.</title>
        <authorList>
            <person name="Liu X.Y."/>
            <person name="Yang K.Y."/>
            <person name="Wang M.Q."/>
            <person name="Kwok J.S."/>
            <person name="Zeng X."/>
            <person name="Yang Z."/>
            <person name="Xiao X.J."/>
            <person name="Lau C.P."/>
            <person name="Li Y."/>
            <person name="Huang Z.M."/>
            <person name="Ba J.G."/>
            <person name="Yim A.K."/>
            <person name="Ouyang C.Y."/>
            <person name="Ngai S.M."/>
            <person name="Chan T.F."/>
            <person name="Leung E.L."/>
            <person name="Liu L."/>
            <person name="Liu Z.G."/>
            <person name="Tsui S.K."/>
        </authorList>
    </citation>
    <scope>NUCLEOTIDE SEQUENCE [LARGE SCALE GENOMIC DNA]</scope>
    <source>
        <strain evidence="2">Derp</strain>
    </source>
</reference>
<dbReference type="Proteomes" id="UP000887458">
    <property type="component" value="Unassembled WGS sequence"/>
</dbReference>